<dbReference type="NCBIfam" id="TIGR02486">
    <property type="entry name" value="RDH"/>
    <property type="match status" value="1"/>
</dbReference>
<comment type="cofactor">
    <cofactor evidence="9">
        <name>corrinoid</name>
        <dbReference type="ChEBI" id="CHEBI:33913"/>
    </cofactor>
</comment>
<evidence type="ECO:0000256" key="5">
    <source>
        <dbReference type="ARBA" id="ARBA00022729"/>
    </source>
</evidence>
<dbReference type="OrthoDB" id="9803192at2"/>
<protein>
    <submittedName>
        <fullName evidence="11">Reductive dehalogenase</fullName>
    </submittedName>
</protein>
<keyword evidence="5" id="KW-0732">Signal</keyword>
<dbReference type="InterPro" id="IPR019546">
    <property type="entry name" value="TAT_signal_bac_arc"/>
</dbReference>
<evidence type="ECO:0000256" key="1">
    <source>
        <dbReference type="ARBA" id="ARBA00004236"/>
    </source>
</evidence>
<dbReference type="PROSITE" id="PS51318">
    <property type="entry name" value="TAT"/>
    <property type="match status" value="1"/>
</dbReference>
<dbReference type="PROSITE" id="PS00198">
    <property type="entry name" value="4FE4S_FER_1"/>
    <property type="match status" value="1"/>
</dbReference>
<keyword evidence="8" id="KW-0472">Membrane</keyword>
<dbReference type="InterPro" id="IPR012832">
    <property type="entry name" value="RDH"/>
</dbReference>
<keyword evidence="4" id="KW-0479">Metal-binding</keyword>
<comment type="subcellular location">
    <subcellularLocation>
        <location evidence="1">Cell membrane</location>
    </subcellularLocation>
</comment>
<dbReference type="RefSeq" id="WP_012882600.1">
    <property type="nucleotide sequence ID" value="NC_013552.1"/>
</dbReference>
<dbReference type="HOGENOM" id="CLU_036586_0_1_0"/>
<dbReference type="NCBIfam" id="TIGR01409">
    <property type="entry name" value="TAT_signal_seq"/>
    <property type="match status" value="1"/>
</dbReference>
<dbReference type="Pfam" id="PF13486">
    <property type="entry name" value="Dehalogenase"/>
    <property type="match status" value="1"/>
</dbReference>
<accession>D2BJG3</accession>
<dbReference type="Proteomes" id="UP000002506">
    <property type="component" value="Chromosome"/>
</dbReference>
<evidence type="ECO:0000256" key="2">
    <source>
        <dbReference type="ARBA" id="ARBA00022475"/>
    </source>
</evidence>
<evidence type="ECO:0000256" key="6">
    <source>
        <dbReference type="ARBA" id="ARBA00023004"/>
    </source>
</evidence>
<evidence type="ECO:0000313" key="12">
    <source>
        <dbReference type="Proteomes" id="UP000002506"/>
    </source>
</evidence>
<dbReference type="InterPro" id="IPR006311">
    <property type="entry name" value="TAT_signal"/>
</dbReference>
<keyword evidence="3" id="KW-0004">4Fe-4S</keyword>
<name>D2BJG3_DEHMV</name>
<gene>
    <name evidence="11" type="primary">rdhA</name>
    <name evidence="11" type="ordered locus">DhcVS_1364</name>
</gene>
<dbReference type="EMBL" id="CP001827">
    <property type="protein sequence ID" value="ACZ62463.1"/>
    <property type="molecule type" value="Genomic_DNA"/>
</dbReference>
<organism evidence="11 12">
    <name type="scientific">Dehalococcoides mccartyi (strain VS)</name>
    <dbReference type="NCBI Taxonomy" id="311424"/>
    <lineage>
        <taxon>Bacteria</taxon>
        <taxon>Bacillati</taxon>
        <taxon>Chloroflexota</taxon>
        <taxon>Dehalococcoidia</taxon>
        <taxon>Dehalococcoidales</taxon>
        <taxon>Dehalococcoidaceae</taxon>
        <taxon>Dehalococcoides</taxon>
    </lineage>
</organism>
<dbReference type="KEGG" id="dev:DhcVS_1364"/>
<evidence type="ECO:0000256" key="3">
    <source>
        <dbReference type="ARBA" id="ARBA00022485"/>
    </source>
</evidence>
<feature type="domain" description="4Fe-4S ferredoxin-type" evidence="10">
    <location>
        <begin position="368"/>
        <end position="398"/>
    </location>
</feature>
<dbReference type="GO" id="GO:0005886">
    <property type="term" value="C:plasma membrane"/>
    <property type="evidence" value="ECO:0007669"/>
    <property type="project" value="UniProtKB-SubCell"/>
</dbReference>
<dbReference type="GO" id="GO:0051539">
    <property type="term" value="F:4 iron, 4 sulfur cluster binding"/>
    <property type="evidence" value="ECO:0007669"/>
    <property type="project" value="UniProtKB-KW"/>
</dbReference>
<dbReference type="InterPro" id="IPR028894">
    <property type="entry name" value="RDH_dom"/>
</dbReference>
<proteinExistence type="predicted"/>
<evidence type="ECO:0000256" key="8">
    <source>
        <dbReference type="ARBA" id="ARBA00023136"/>
    </source>
</evidence>
<reference evidence="11 12" key="1">
    <citation type="journal article" date="2009" name="PLoS Genet.">
        <title>Localized plasticity in the streamlined genomes of vinyl chloride respiring Dehalococcoides.</title>
        <authorList>
            <person name="McMurdie P.J."/>
            <person name="Behrens S.F."/>
            <person name="Muller J.A."/>
            <person name="Goke J."/>
            <person name="Ritalahti K.M."/>
            <person name="Wagner R."/>
            <person name="Goltsman E."/>
            <person name="Lapidus A."/>
            <person name="Holmes S."/>
            <person name="Loffler F.E."/>
            <person name="Spormann A.M."/>
        </authorList>
    </citation>
    <scope>NUCLEOTIDE SEQUENCE [LARGE SCALE GENOMIC DNA]</scope>
    <source>
        <strain evidence="11 12">VS</strain>
    </source>
</reference>
<keyword evidence="7" id="KW-0411">Iron-sulfur</keyword>
<dbReference type="InterPro" id="IPR017896">
    <property type="entry name" value="4Fe4S_Fe-S-bd"/>
</dbReference>
<dbReference type="InterPro" id="IPR017900">
    <property type="entry name" value="4Fe4S_Fe_S_CS"/>
</dbReference>
<keyword evidence="6" id="KW-0408">Iron</keyword>
<dbReference type="GO" id="GO:0046872">
    <property type="term" value="F:metal ion binding"/>
    <property type="evidence" value="ECO:0007669"/>
    <property type="project" value="UniProtKB-KW"/>
</dbReference>
<dbReference type="eggNOG" id="COG1145">
    <property type="taxonomic scope" value="Bacteria"/>
</dbReference>
<evidence type="ECO:0000256" key="9">
    <source>
        <dbReference type="ARBA" id="ARBA00029374"/>
    </source>
</evidence>
<evidence type="ECO:0000313" key="11">
    <source>
        <dbReference type="EMBL" id="ACZ62463.1"/>
    </source>
</evidence>
<dbReference type="AlphaFoldDB" id="D2BJG3"/>
<keyword evidence="2" id="KW-1003">Cell membrane</keyword>
<evidence type="ECO:0000256" key="4">
    <source>
        <dbReference type="ARBA" id="ARBA00022723"/>
    </source>
</evidence>
<evidence type="ECO:0000259" key="10">
    <source>
        <dbReference type="PROSITE" id="PS51379"/>
    </source>
</evidence>
<dbReference type="PROSITE" id="PS51379">
    <property type="entry name" value="4FE4S_FER_2"/>
    <property type="match status" value="1"/>
</dbReference>
<sequence length="518" mass="56855">MNQFHSTVSRRDFMKGLGLGVAGIGAASATAPVFHDLDEAASSTKAVLKRGWYVKERNYGDYGIEIDWNIMKRRDQRGFPNWNFGVTMNAYPEGPQAFAALKHAGEEATAEKAKEFWPDYKGPTTRDEALGSAFEAMSYGNSGYCGNLVQGGTSTNLPAHRPEEIGMPKWQGTPEENLLMIRAVFSLVGLGPMVGVAELNEQTKKFVWDYMPFQTSARASTGPNLLPAIPATAGQRRIIFDDNATESYLTEDPPAFHLPSAQRYVIATHNLSCDEIARRGLGAALGGCTENMSYARVAYAKNIVEQFIRGLGYNVSYGHDMQPALAWDIASGVGEHARLGQTIGSPEYGGLMRTHAIFYTDLPLALTKPIDAGFTKFCETCGICAETCPVGAIPERGINRSWDNNCGQNWADDKMEGGTQVMFNLPGYKGWRCNLFKCAYTPCGGACKGNCPFNTIADGSFVHSIVKSTIATTPLFNSFFTSMEGILHYGKQDKDPESWWNSPDEWHIYGTHPNSLRQ</sequence>
<evidence type="ECO:0000256" key="7">
    <source>
        <dbReference type="ARBA" id="ARBA00023014"/>
    </source>
</evidence>